<accession>A0A1K0G4E9</accession>
<dbReference type="Proteomes" id="UP000179920">
    <property type="component" value="Chromosome VII"/>
</dbReference>
<dbReference type="EMBL" id="LT558123">
    <property type="protein sequence ID" value="SAM82294.1"/>
    <property type="molecule type" value="Genomic_DNA"/>
</dbReference>
<sequence length="102" mass="11586">MSWFKYFTCLLFVALLSVTVQAEALIGHHSTLHRHMKRNKLQKCTQDLASQTFKDGHYTSLTAAICYRAGNGFEVDDGTEDHFRTGKLGTCYMKGLFGIRYS</sequence>
<dbReference type="AlphaFoldDB" id="A0A1K0G4E9"/>
<proteinExistence type="predicted"/>
<name>A0A1K0G4E9_9BASI</name>
<reference evidence="3" key="1">
    <citation type="submission" date="2016-04" db="EMBL/GenBank/DDBJ databases">
        <authorList>
            <person name="Guldener U."/>
            <person name="Guldener U."/>
        </authorList>
    </citation>
    <scope>NUCLEOTIDE SEQUENCE [LARGE SCALE GENOMIC DNA]</scope>
    <source>
        <strain evidence="3">UB2112</strain>
    </source>
</reference>
<protein>
    <submittedName>
        <fullName evidence="2">Uncharacterized protein</fullName>
    </submittedName>
</protein>
<evidence type="ECO:0000313" key="2">
    <source>
        <dbReference type="EMBL" id="SAM82294.1"/>
    </source>
</evidence>
<dbReference type="OrthoDB" id="10356230at2759"/>
<evidence type="ECO:0000313" key="3">
    <source>
        <dbReference type="Proteomes" id="UP000179920"/>
    </source>
</evidence>
<organism evidence="2 3">
    <name type="scientific">Ustilago bromivora</name>
    <dbReference type="NCBI Taxonomy" id="307758"/>
    <lineage>
        <taxon>Eukaryota</taxon>
        <taxon>Fungi</taxon>
        <taxon>Dikarya</taxon>
        <taxon>Basidiomycota</taxon>
        <taxon>Ustilaginomycotina</taxon>
        <taxon>Ustilaginomycetes</taxon>
        <taxon>Ustilaginales</taxon>
        <taxon>Ustilaginaceae</taxon>
        <taxon>Ustilago</taxon>
    </lineage>
</organism>
<keyword evidence="1" id="KW-0732">Signal</keyword>
<feature type="signal peptide" evidence="1">
    <location>
        <begin position="1"/>
        <end position="22"/>
    </location>
</feature>
<feature type="chain" id="PRO_5009664135" evidence="1">
    <location>
        <begin position="23"/>
        <end position="102"/>
    </location>
</feature>
<gene>
    <name evidence="2" type="ORF">UBRO_04718</name>
</gene>
<evidence type="ECO:0000256" key="1">
    <source>
        <dbReference type="SAM" id="SignalP"/>
    </source>
</evidence>